<feature type="transmembrane region" description="Helical" evidence="1">
    <location>
        <begin position="58"/>
        <end position="76"/>
    </location>
</feature>
<accession>A0A813G1X0</accession>
<comment type="caution">
    <text evidence="2">The sequence shown here is derived from an EMBL/GenBank/DDBJ whole genome shotgun (WGS) entry which is preliminary data.</text>
</comment>
<evidence type="ECO:0000313" key="4">
    <source>
        <dbReference type="Proteomes" id="UP000654075"/>
    </source>
</evidence>
<dbReference type="Proteomes" id="UP000626109">
    <property type="component" value="Unassembled WGS sequence"/>
</dbReference>
<name>A0A813G1X0_POLGL</name>
<dbReference type="OrthoDB" id="413915at2759"/>
<protein>
    <submittedName>
        <fullName evidence="2">Uncharacterized protein</fullName>
    </submittedName>
</protein>
<feature type="transmembrane region" description="Helical" evidence="1">
    <location>
        <begin position="671"/>
        <end position="688"/>
    </location>
</feature>
<reference evidence="2" key="1">
    <citation type="submission" date="2021-02" db="EMBL/GenBank/DDBJ databases">
        <authorList>
            <person name="Dougan E. K."/>
            <person name="Rhodes N."/>
            <person name="Thang M."/>
            <person name="Chan C."/>
        </authorList>
    </citation>
    <scope>NUCLEOTIDE SEQUENCE</scope>
</reference>
<feature type="transmembrane region" description="Helical" evidence="1">
    <location>
        <begin position="611"/>
        <end position="629"/>
    </location>
</feature>
<evidence type="ECO:0000313" key="2">
    <source>
        <dbReference type="EMBL" id="CAE8618873.1"/>
    </source>
</evidence>
<dbReference type="AlphaFoldDB" id="A0A813G1X0"/>
<dbReference type="OMA" id="QKYEAVF"/>
<feature type="transmembrane region" description="Helical" evidence="1">
    <location>
        <begin position="319"/>
        <end position="342"/>
    </location>
</feature>
<feature type="transmembrane region" description="Helical" evidence="1">
    <location>
        <begin position="587"/>
        <end position="605"/>
    </location>
</feature>
<dbReference type="EMBL" id="CAJNNV010026726">
    <property type="protein sequence ID" value="CAE8618873.1"/>
    <property type="molecule type" value="Genomic_DNA"/>
</dbReference>
<evidence type="ECO:0000256" key="1">
    <source>
        <dbReference type="SAM" id="Phobius"/>
    </source>
</evidence>
<evidence type="ECO:0000313" key="3">
    <source>
        <dbReference type="EMBL" id="CAE8719288.1"/>
    </source>
</evidence>
<feature type="transmembrane region" description="Helical" evidence="1">
    <location>
        <begin position="255"/>
        <end position="273"/>
    </location>
</feature>
<feature type="transmembrane region" description="Helical" evidence="1">
    <location>
        <begin position="693"/>
        <end position="709"/>
    </location>
</feature>
<dbReference type="EMBL" id="CAJNNW010033509">
    <property type="protein sequence ID" value="CAE8719288.1"/>
    <property type="molecule type" value="Genomic_DNA"/>
</dbReference>
<keyword evidence="4" id="KW-1185">Reference proteome</keyword>
<proteinExistence type="predicted"/>
<feature type="transmembrane region" description="Helical" evidence="1">
    <location>
        <begin position="641"/>
        <end position="665"/>
    </location>
</feature>
<dbReference type="Proteomes" id="UP000654075">
    <property type="component" value="Unassembled WGS sequence"/>
</dbReference>
<keyword evidence="1" id="KW-1133">Transmembrane helix</keyword>
<keyword evidence="1" id="KW-0472">Membrane</keyword>
<keyword evidence="1" id="KW-0812">Transmembrane</keyword>
<sequence>MPTMVLQSDCSSEDDEAEVPLCSDVRLSIEWNGSEKLSQHMLRVYTQGRGFHDSHRKFFASLSLAFSAAMWVTMIGSPAYSKAVHAEVFGQRGRLFQHQVWEETVSCVNSTLGPVRCSGVVKKAKLLDDGFSCPGSSFGKMLQIAPDGQTPVIVSWNEALGPWQKPQALWCGYINAKFERYLPNMAQTVVLIVFASTGDTVRLAWQAFTGTVAACTNVFVMQIVYPSGARGCSQAQQNEIGECDKTVYDHGYNEIVCLIDVLLVLFLFLASGAEATTLKFGLMWHLWFMMDFMNPNTEVHLWETSFFGFQVQLQDDIPLVFFTTLFGALIAILATLVPLVFLCQPPLLNRHYILKDGPVIANAIGEIWGESIEYLCGNQRTSRRFQIMHKIDLMSSVISEAKLHVRYAWWETLNLGQDERTRLMMAEVISSASKVHEIMKVLSTSLQQEDFAGNHTKFFRFMRSYVCEVHVLANELMTECAMLAADGDVSDEDRGWIVERVLLLRKSQETLVSAYRQALPEGLTTDLGEELTFVFALSFWASTVDQFATHISDDHRFSRASYASILQKGFRNVWGLQKFTDTDHLTFVFRNMLPIFICFLIGVYAKDWSVFKRYDVTMASTLALLITRFSGTAIHRNLERLLGVMLGKFLPLLICSFLHLMPFAFAFRSEVHALAIFLFIWLTTYVYFSTKSFNYIALLIVGFGVFPLMQPFNPFGNQESTYLTRYRELGQIIVALVIQFVVEGSLHRHSPSQLTTIKIRETADALLRSYASCCEGDLLNLQSQTKHASKALEEARQLALASDPRNEISPGLKAPFKIQLCLSAFSIMSELLAELSIISAAFTDFDRLGEPVVTWSRLESSSTMEQFRQFSANPLMKQFCETMAAGMEACFDVLVLTLQHRTESKIEDDRMERLEKASRNREARDLQFRDSLYASVFATSGSAPEHALRCVVALRALDNSVGLITKLEENIIKENVHL</sequence>
<gene>
    <name evidence="2" type="ORF">PGLA1383_LOCUS36470</name>
    <name evidence="3" type="ORF">PGLA2088_LOCUS40563</name>
</gene>
<organism evidence="2 4">
    <name type="scientific">Polarella glacialis</name>
    <name type="common">Dinoflagellate</name>
    <dbReference type="NCBI Taxonomy" id="89957"/>
    <lineage>
        <taxon>Eukaryota</taxon>
        <taxon>Sar</taxon>
        <taxon>Alveolata</taxon>
        <taxon>Dinophyceae</taxon>
        <taxon>Suessiales</taxon>
        <taxon>Suessiaceae</taxon>
        <taxon>Polarella</taxon>
    </lineage>
</organism>